<evidence type="ECO:0000256" key="3">
    <source>
        <dbReference type="ARBA" id="ARBA00022692"/>
    </source>
</evidence>
<keyword evidence="5 6" id="KW-0472">Membrane</keyword>
<evidence type="ECO:0000256" key="1">
    <source>
        <dbReference type="ARBA" id="ARBA00004141"/>
    </source>
</evidence>
<proteinExistence type="inferred from homology"/>
<dbReference type="PANTHER" id="PTHR38459:SF1">
    <property type="entry name" value="PROPHAGE BACTOPRENOL-LINKED GLUCOSE TRANSLOCASE HOMOLOG"/>
    <property type="match status" value="1"/>
</dbReference>
<keyword evidence="8" id="KW-0808">Transferase</keyword>
<dbReference type="InterPro" id="IPR007267">
    <property type="entry name" value="GtrA_DPMS_TM"/>
</dbReference>
<evidence type="ECO:0000256" key="2">
    <source>
        <dbReference type="ARBA" id="ARBA00009399"/>
    </source>
</evidence>
<dbReference type="GO" id="GO:0000271">
    <property type="term" value="P:polysaccharide biosynthetic process"/>
    <property type="evidence" value="ECO:0007669"/>
    <property type="project" value="InterPro"/>
</dbReference>
<dbReference type="HOGENOM" id="CLU_1122583_0_0_2"/>
<keyword evidence="4 6" id="KW-1133">Transmembrane helix</keyword>
<evidence type="ECO:0000313" key="9">
    <source>
        <dbReference type="Proteomes" id="UP000005270"/>
    </source>
</evidence>
<keyword evidence="9" id="KW-1185">Reference proteome</keyword>
<accession>I3TCE1</accession>
<dbReference type="eggNOG" id="arCOG02228">
    <property type="taxonomic scope" value="Archaea"/>
</dbReference>
<protein>
    <submittedName>
        <fullName evidence="8">Dolichyl-phosphate beta-D-mannosyltransferase</fullName>
    </submittedName>
</protein>
<dbReference type="GO" id="GO:0005886">
    <property type="term" value="C:plasma membrane"/>
    <property type="evidence" value="ECO:0007669"/>
    <property type="project" value="TreeGrafter"/>
</dbReference>
<keyword evidence="3 6" id="KW-0812">Transmembrane</keyword>
<dbReference type="Pfam" id="PF04138">
    <property type="entry name" value="GtrA_DPMS_TM"/>
    <property type="match status" value="1"/>
</dbReference>
<dbReference type="GO" id="GO:0016757">
    <property type="term" value="F:glycosyltransferase activity"/>
    <property type="evidence" value="ECO:0007669"/>
    <property type="project" value="UniProtKB-KW"/>
</dbReference>
<dbReference type="EMBL" id="CP003531">
    <property type="protein sequence ID" value="AFK50429.1"/>
    <property type="molecule type" value="Genomic_DNA"/>
</dbReference>
<evidence type="ECO:0000259" key="7">
    <source>
        <dbReference type="Pfam" id="PF04138"/>
    </source>
</evidence>
<dbReference type="InterPro" id="IPR051401">
    <property type="entry name" value="GtrA_CellWall_Glycosyl"/>
</dbReference>
<dbReference type="KEGG" id="thg:TCELL_0004"/>
<feature type="transmembrane region" description="Helical" evidence="6">
    <location>
        <begin position="220"/>
        <end position="240"/>
    </location>
</feature>
<comment type="subcellular location">
    <subcellularLocation>
        <location evidence="1">Membrane</location>
        <topology evidence="1">Multi-pass membrane protein</topology>
    </subcellularLocation>
</comment>
<comment type="similarity">
    <text evidence="2">Belongs to the GtrA family.</text>
</comment>
<evidence type="ECO:0000256" key="4">
    <source>
        <dbReference type="ARBA" id="ARBA00022989"/>
    </source>
</evidence>
<evidence type="ECO:0000256" key="5">
    <source>
        <dbReference type="ARBA" id="ARBA00023136"/>
    </source>
</evidence>
<evidence type="ECO:0000256" key="6">
    <source>
        <dbReference type="SAM" id="Phobius"/>
    </source>
</evidence>
<evidence type="ECO:0000313" key="8">
    <source>
        <dbReference type="EMBL" id="AFK50429.1"/>
    </source>
</evidence>
<dbReference type="Proteomes" id="UP000005270">
    <property type="component" value="Chromosome"/>
</dbReference>
<keyword evidence="8" id="KW-0328">Glycosyltransferase</keyword>
<feature type="domain" description="GtrA/DPMS transmembrane" evidence="7">
    <location>
        <begin position="154"/>
        <end position="273"/>
    </location>
</feature>
<dbReference type="PANTHER" id="PTHR38459">
    <property type="entry name" value="PROPHAGE BACTOPRENOL-LINKED GLUCOSE TRANSLOCASE HOMOLOG"/>
    <property type="match status" value="1"/>
</dbReference>
<feature type="transmembrane region" description="Helical" evidence="6">
    <location>
        <begin position="246"/>
        <end position="267"/>
    </location>
</feature>
<name>I3TCE1_THEC1</name>
<dbReference type="STRING" id="1184251.TCELL_0004"/>
<feature type="transmembrane region" description="Helical" evidence="6">
    <location>
        <begin position="152"/>
        <end position="175"/>
    </location>
</feature>
<organism evidence="8 9">
    <name type="scientific">Thermogladius calderae (strain DSM 22663 / VKM B-2946 / 1633)</name>
    <dbReference type="NCBI Taxonomy" id="1184251"/>
    <lineage>
        <taxon>Archaea</taxon>
        <taxon>Thermoproteota</taxon>
        <taxon>Thermoprotei</taxon>
        <taxon>Desulfurococcales</taxon>
        <taxon>Desulfurococcaceae</taxon>
        <taxon>Thermogladius</taxon>
    </lineage>
</organism>
<dbReference type="AlphaFoldDB" id="I3TCE1"/>
<dbReference type="InParanoid" id="I3TCE1"/>
<gene>
    <name evidence="8" type="ordered locus">TCELL_0004</name>
</gene>
<dbReference type="GeneID" id="25397187"/>
<reference evidence="8 9" key="1">
    <citation type="journal article" date="2012" name="J. Bacteriol.">
        <title>Complete genome sequence of the hyperthermophilic cellulolytic Crenarchaeon 'Thermogladius cellulolyticus' 1633.</title>
        <authorList>
            <person name="Mardanov A.V."/>
            <person name="Kochetkova T.V."/>
            <person name="Beletsky A.V."/>
            <person name="Bonch-Osmolovskaya E.A."/>
            <person name="Ravin N.V."/>
            <person name="Skryabin K.G."/>
        </authorList>
    </citation>
    <scope>NUCLEOTIDE SEQUENCE [LARGE SCALE GENOMIC DNA]</scope>
    <source>
        <strain evidence="9">DSM 22663 / VKM B-2946 / 1633</strain>
    </source>
</reference>
<dbReference type="RefSeq" id="WP_014736680.1">
    <property type="nucleotide sequence ID" value="NC_017954.1"/>
</dbReference>
<sequence length="274" mass="29862">MSAIRAPIKVVKVDCSQKRGLDGPEDGQSSLFHSGGVAEKVLLLAEFVSERDAVKIAEMLSTITEDATIIVRAVSPLKPVCDSLGAGSVKGVVGVYGDPRDVFGFIGKPGSVTKNLGVVYVDYKVDMSTLYSYIVGKLPSPLKMLLKEPLRLFKFGFVGFTGTLVNLLVASLLYYLGIANAILSTFVGFEASTLWNFNLHEHWTFGDLAKQKPHRVFGRLLKFHVSSVASLITQLFLVYLGTVVFGVNYTVSLLAGIVTGFAANYMISRYYAWK</sequence>